<feature type="region of interest" description="Disordered" evidence="8">
    <location>
        <begin position="146"/>
        <end position="165"/>
    </location>
</feature>
<dbReference type="Pfam" id="PF15361">
    <property type="entry name" value="RIC3"/>
    <property type="match status" value="1"/>
</dbReference>
<dbReference type="WBParaSite" id="SMUV_0000906401-mRNA-1">
    <property type="protein sequence ID" value="SMUV_0000906401-mRNA-1"/>
    <property type="gene ID" value="SMUV_0000906401"/>
</dbReference>
<dbReference type="GO" id="GO:0045202">
    <property type="term" value="C:synapse"/>
    <property type="evidence" value="ECO:0007669"/>
    <property type="project" value="GOC"/>
</dbReference>
<feature type="transmembrane region" description="Helical" evidence="9">
    <location>
        <begin position="118"/>
        <end position="138"/>
    </location>
</feature>
<name>A0A0N5AVY4_9BILA</name>
<evidence type="ECO:0000256" key="1">
    <source>
        <dbReference type="ARBA" id="ARBA00004586"/>
    </source>
</evidence>
<feature type="region of interest" description="Disordered" evidence="8">
    <location>
        <begin position="199"/>
        <end position="222"/>
    </location>
</feature>
<dbReference type="PANTHER" id="PTHR21723">
    <property type="entry name" value="RESISTANCE TO INHIBITORS OF CHOLINESTERASE PROTEIN 3 RIC3"/>
    <property type="match status" value="1"/>
</dbReference>
<feature type="compositionally biased region" description="Basic and acidic residues" evidence="8">
    <location>
        <begin position="271"/>
        <end position="286"/>
    </location>
</feature>
<evidence type="ECO:0000256" key="8">
    <source>
        <dbReference type="SAM" id="MobiDB-lite"/>
    </source>
</evidence>
<feature type="coiled-coil region" evidence="7">
    <location>
        <begin position="167"/>
        <end position="194"/>
    </location>
</feature>
<feature type="compositionally biased region" description="Acidic residues" evidence="8">
    <location>
        <begin position="154"/>
        <end position="165"/>
    </location>
</feature>
<comment type="similarity">
    <text evidence="2">Belongs to the ric-3 family.</text>
</comment>
<dbReference type="GO" id="GO:0034394">
    <property type="term" value="P:protein localization to cell surface"/>
    <property type="evidence" value="ECO:0007669"/>
    <property type="project" value="TreeGrafter"/>
</dbReference>
<dbReference type="Proteomes" id="UP000046393">
    <property type="component" value="Unplaced"/>
</dbReference>
<protein>
    <submittedName>
        <fullName evidence="12">RIC3 domain-containing protein</fullName>
    </submittedName>
</protein>
<dbReference type="GO" id="GO:0005789">
    <property type="term" value="C:endoplasmic reticulum membrane"/>
    <property type="evidence" value="ECO:0007669"/>
    <property type="project" value="UniProtKB-SubCell"/>
</dbReference>
<sequence>MPRWSTESIRLSFCFRRRRYASEDEESPIPMWKVGLVIAVIVLCFAMLYPTLLRPFFASYFSPPPPQPKHKSSGRPPILPSMVGSRFCCADIIIYAGIRMAGAQGQGSTGGSASKGMLAWFLPIYTVGVVSFLLYTLFKSKKKKRRHRRKYSSEESDSDGLDEIDGYDSGKKKLQSLQERLKQTEIAMEKILLQLGAITNEQRESSSNEPSQPEATKEGKNEKYLKELEKVFALSDFKKLSQKHNIKSKRKKAALNDDTSTDDNTEDDIYERDSEVEKEKPMKKTSESTNEDQQAENSENKSGTTDDMKKKFRQHKKLTTKTLIFVSVIIDAYVDISLPAITTAFTLPNIYFC</sequence>
<evidence type="ECO:0000313" key="11">
    <source>
        <dbReference type="Proteomes" id="UP000046393"/>
    </source>
</evidence>
<evidence type="ECO:0000256" key="6">
    <source>
        <dbReference type="ARBA" id="ARBA00023136"/>
    </source>
</evidence>
<accession>A0A0N5AVY4</accession>
<keyword evidence="3 9" id="KW-0812">Transmembrane</keyword>
<comment type="subcellular location">
    <subcellularLocation>
        <location evidence="1">Endoplasmic reticulum membrane</location>
    </subcellularLocation>
</comment>
<evidence type="ECO:0000256" key="7">
    <source>
        <dbReference type="SAM" id="Coils"/>
    </source>
</evidence>
<dbReference type="GO" id="GO:0007271">
    <property type="term" value="P:synaptic transmission, cholinergic"/>
    <property type="evidence" value="ECO:0007669"/>
    <property type="project" value="TreeGrafter"/>
</dbReference>
<feature type="compositionally biased region" description="Acidic residues" evidence="8">
    <location>
        <begin position="259"/>
        <end position="270"/>
    </location>
</feature>
<evidence type="ECO:0000313" key="12">
    <source>
        <dbReference type="WBParaSite" id="SMUV_0000906401-mRNA-1"/>
    </source>
</evidence>
<proteinExistence type="inferred from homology"/>
<keyword evidence="6 9" id="KW-0472">Membrane</keyword>
<dbReference type="PANTHER" id="PTHR21723:SF3">
    <property type="entry name" value="PROTEIN RIC-3"/>
    <property type="match status" value="1"/>
</dbReference>
<dbReference type="STRING" id="451379.A0A0N5AVY4"/>
<dbReference type="InterPro" id="IPR032763">
    <property type="entry name" value="RIC3_N"/>
</dbReference>
<evidence type="ECO:0000256" key="3">
    <source>
        <dbReference type="ARBA" id="ARBA00022692"/>
    </source>
</evidence>
<evidence type="ECO:0000256" key="4">
    <source>
        <dbReference type="ARBA" id="ARBA00022824"/>
    </source>
</evidence>
<dbReference type="InterPro" id="IPR026160">
    <property type="entry name" value="Ric3"/>
</dbReference>
<dbReference type="GO" id="GO:0043005">
    <property type="term" value="C:neuron projection"/>
    <property type="evidence" value="ECO:0007669"/>
    <property type="project" value="TreeGrafter"/>
</dbReference>
<dbReference type="AlphaFoldDB" id="A0A0N5AVY4"/>
<reference evidence="12" key="1">
    <citation type="submission" date="2017-02" db="UniProtKB">
        <authorList>
            <consortium name="WormBaseParasite"/>
        </authorList>
    </citation>
    <scope>IDENTIFICATION</scope>
</reference>
<feature type="transmembrane region" description="Helical" evidence="9">
    <location>
        <begin position="318"/>
        <end position="341"/>
    </location>
</feature>
<organism evidence="11 12">
    <name type="scientific">Syphacia muris</name>
    <dbReference type="NCBI Taxonomy" id="451379"/>
    <lineage>
        <taxon>Eukaryota</taxon>
        <taxon>Metazoa</taxon>
        <taxon>Ecdysozoa</taxon>
        <taxon>Nematoda</taxon>
        <taxon>Chromadorea</taxon>
        <taxon>Rhabditida</taxon>
        <taxon>Spirurina</taxon>
        <taxon>Oxyuridomorpha</taxon>
        <taxon>Oxyuroidea</taxon>
        <taxon>Oxyuridae</taxon>
        <taxon>Syphacia</taxon>
    </lineage>
</organism>
<feature type="transmembrane region" description="Helical" evidence="9">
    <location>
        <begin position="34"/>
        <end position="57"/>
    </location>
</feature>
<keyword evidence="4" id="KW-0256">Endoplasmic reticulum</keyword>
<keyword evidence="11" id="KW-1185">Reference proteome</keyword>
<evidence type="ECO:0000256" key="2">
    <source>
        <dbReference type="ARBA" id="ARBA00008538"/>
    </source>
</evidence>
<evidence type="ECO:0000256" key="9">
    <source>
        <dbReference type="SAM" id="Phobius"/>
    </source>
</evidence>
<evidence type="ECO:0000259" key="10">
    <source>
        <dbReference type="Pfam" id="PF15361"/>
    </source>
</evidence>
<evidence type="ECO:0000256" key="5">
    <source>
        <dbReference type="ARBA" id="ARBA00022989"/>
    </source>
</evidence>
<dbReference type="GO" id="GO:0043025">
    <property type="term" value="C:neuronal cell body"/>
    <property type="evidence" value="ECO:0007669"/>
    <property type="project" value="TreeGrafter"/>
</dbReference>
<keyword evidence="5 9" id="KW-1133">Transmembrane helix</keyword>
<keyword evidence="7" id="KW-0175">Coiled coil</keyword>
<feature type="region of interest" description="Disordered" evidence="8">
    <location>
        <begin position="245"/>
        <end position="309"/>
    </location>
</feature>
<feature type="domain" description="Resistance to inhibitors of cholinesterase protein 3 N-terminal" evidence="10">
    <location>
        <begin position="41"/>
        <end position="192"/>
    </location>
</feature>